<dbReference type="KEGG" id="psd:DSC_03920"/>
<evidence type="ECO:0000313" key="1">
    <source>
        <dbReference type="EMBL" id="AER55437.1"/>
    </source>
</evidence>
<keyword evidence="2" id="KW-1185">Reference proteome</keyword>
<accession>G7UNT6</accession>
<dbReference type="Proteomes" id="UP000005870">
    <property type="component" value="Chromosome"/>
</dbReference>
<dbReference type="STRING" id="1045855.DSC_03920"/>
<organism evidence="1 2">
    <name type="scientific">Pseudoxanthomonas spadix (strain BD-a59)</name>
    <dbReference type="NCBI Taxonomy" id="1045855"/>
    <lineage>
        <taxon>Bacteria</taxon>
        <taxon>Pseudomonadati</taxon>
        <taxon>Pseudomonadota</taxon>
        <taxon>Gammaproteobacteria</taxon>
        <taxon>Lysobacterales</taxon>
        <taxon>Lysobacteraceae</taxon>
        <taxon>Pseudoxanthomonas</taxon>
    </lineage>
</organism>
<dbReference type="HOGENOM" id="CLU_2719393_0_0_6"/>
<protein>
    <recommendedName>
        <fullName evidence="3">OmpR/PhoB-type domain-containing protein</fullName>
    </recommendedName>
</protein>
<reference evidence="1 2" key="1">
    <citation type="journal article" date="2012" name="J. Bacteriol.">
        <title>Complete Genome Sequence of the BTEX-Degrading Bacterium Pseudoxanthomonas spadix BD-a59.</title>
        <authorList>
            <person name="Lee S.H."/>
            <person name="Jin H.M."/>
            <person name="Lee H.J."/>
            <person name="Kim J.M."/>
            <person name="Jeon C.O."/>
        </authorList>
    </citation>
    <scope>NUCLEOTIDE SEQUENCE [LARGE SCALE GENOMIC DNA]</scope>
    <source>
        <strain evidence="1 2">BD-a59</strain>
    </source>
</reference>
<dbReference type="SUPFAM" id="SSF46894">
    <property type="entry name" value="C-terminal effector domain of the bipartite response regulators"/>
    <property type="match status" value="1"/>
</dbReference>
<evidence type="ECO:0008006" key="3">
    <source>
        <dbReference type="Google" id="ProtNLM"/>
    </source>
</evidence>
<sequence length="72" mass="8146">MRASPAAVTRRQLEHTLWGDDLPDGDLLRSQMSSLRRSIGFYPDLLQFLGGGIRLQSRVSGLVKGSHWIRRL</sequence>
<dbReference type="eggNOG" id="COG0745">
    <property type="taxonomic scope" value="Bacteria"/>
</dbReference>
<dbReference type="GO" id="GO:0006355">
    <property type="term" value="P:regulation of DNA-templated transcription"/>
    <property type="evidence" value="ECO:0007669"/>
    <property type="project" value="InterPro"/>
</dbReference>
<gene>
    <name evidence="1" type="ordered locus">DSC_03920</name>
</gene>
<evidence type="ECO:0000313" key="2">
    <source>
        <dbReference type="Proteomes" id="UP000005870"/>
    </source>
</evidence>
<dbReference type="InterPro" id="IPR016032">
    <property type="entry name" value="Sig_transdc_resp-reg_C-effctor"/>
</dbReference>
<name>G7UNT6_PSEUP</name>
<proteinExistence type="predicted"/>
<dbReference type="EMBL" id="CP003093">
    <property type="protein sequence ID" value="AER55437.1"/>
    <property type="molecule type" value="Genomic_DNA"/>
</dbReference>
<dbReference type="AlphaFoldDB" id="G7UNT6"/>
<dbReference type="GO" id="GO:0003677">
    <property type="term" value="F:DNA binding"/>
    <property type="evidence" value="ECO:0007669"/>
    <property type="project" value="InterPro"/>
</dbReference>